<proteinExistence type="predicted"/>
<reference evidence="2 3" key="1">
    <citation type="journal article" date="2013" name="Genome Announc.">
        <title>Draft Genome Sequence of an Alphaproteobacterium, Caenispirillum salinarum AK4(T), Isolated from a Solar Saltern.</title>
        <authorList>
            <person name="Khatri I."/>
            <person name="Singh A."/>
            <person name="Korpole S."/>
            <person name="Pinnaka A.K."/>
            <person name="Subramanian S."/>
        </authorList>
    </citation>
    <scope>NUCLEOTIDE SEQUENCE [LARGE SCALE GENOMIC DNA]</scope>
    <source>
        <strain evidence="2 3">AK4</strain>
    </source>
</reference>
<dbReference type="OrthoDB" id="9988128at2"/>
<feature type="region of interest" description="Disordered" evidence="1">
    <location>
        <begin position="61"/>
        <end position="91"/>
    </location>
</feature>
<keyword evidence="3" id="KW-1185">Reference proteome</keyword>
<dbReference type="AlphaFoldDB" id="K9GQY4"/>
<dbReference type="EMBL" id="ANHY01000016">
    <property type="protein sequence ID" value="EKV28395.1"/>
    <property type="molecule type" value="Genomic_DNA"/>
</dbReference>
<evidence type="ECO:0000256" key="1">
    <source>
        <dbReference type="SAM" id="MobiDB-lite"/>
    </source>
</evidence>
<organism evidence="2 3">
    <name type="scientific">Caenispirillum salinarum AK4</name>
    <dbReference type="NCBI Taxonomy" id="1238182"/>
    <lineage>
        <taxon>Bacteria</taxon>
        <taxon>Pseudomonadati</taxon>
        <taxon>Pseudomonadota</taxon>
        <taxon>Alphaproteobacteria</taxon>
        <taxon>Rhodospirillales</taxon>
        <taxon>Novispirillaceae</taxon>
        <taxon>Caenispirillum</taxon>
    </lineage>
</organism>
<dbReference type="RefSeq" id="WP_009541625.1">
    <property type="nucleotide sequence ID" value="NZ_ANHY01000016.1"/>
</dbReference>
<evidence type="ECO:0000313" key="2">
    <source>
        <dbReference type="EMBL" id="EKV28395.1"/>
    </source>
</evidence>
<gene>
    <name evidence="2" type="ORF">C882_0969</name>
</gene>
<sequence length="91" mass="9967">MLSTESGHRAVSRGGLYRVCWKSSVTQIHGRSAPMSRDQAEFLAHDEAIGTASCRFWIEPLGETDDDLTGPPPGDAARTRRRRDAEPRTGG</sequence>
<comment type="caution">
    <text evidence="2">The sequence shown here is derived from an EMBL/GenBank/DDBJ whole genome shotgun (WGS) entry which is preliminary data.</text>
</comment>
<name>K9GQY4_9PROT</name>
<protein>
    <submittedName>
        <fullName evidence="2">Uncharacterized protein</fullName>
    </submittedName>
</protein>
<accession>K9GQY4</accession>
<dbReference type="Proteomes" id="UP000009881">
    <property type="component" value="Unassembled WGS sequence"/>
</dbReference>
<evidence type="ECO:0000313" key="3">
    <source>
        <dbReference type="Proteomes" id="UP000009881"/>
    </source>
</evidence>